<dbReference type="GO" id="GO:1900150">
    <property type="term" value="P:regulation of defense response to fungus"/>
    <property type="evidence" value="ECO:0007669"/>
    <property type="project" value="InterPro"/>
</dbReference>
<organism evidence="3 4">
    <name type="scientific">Morella rubra</name>
    <name type="common">Chinese bayberry</name>
    <dbReference type="NCBI Taxonomy" id="262757"/>
    <lineage>
        <taxon>Eukaryota</taxon>
        <taxon>Viridiplantae</taxon>
        <taxon>Streptophyta</taxon>
        <taxon>Embryophyta</taxon>
        <taxon>Tracheophyta</taxon>
        <taxon>Spermatophyta</taxon>
        <taxon>Magnoliopsida</taxon>
        <taxon>eudicotyledons</taxon>
        <taxon>Gunneridae</taxon>
        <taxon>Pentapetalae</taxon>
        <taxon>rosids</taxon>
        <taxon>fabids</taxon>
        <taxon>Fagales</taxon>
        <taxon>Myricaceae</taxon>
        <taxon>Morella</taxon>
    </lineage>
</organism>
<dbReference type="AlphaFoldDB" id="A0A6A1UJK2"/>
<dbReference type="InterPro" id="IPR055126">
    <property type="entry name" value="EDR4-like_N"/>
</dbReference>
<name>A0A6A1UJK2_9ROSI</name>
<evidence type="ECO:0000313" key="4">
    <source>
        <dbReference type="Proteomes" id="UP000516437"/>
    </source>
</evidence>
<protein>
    <submittedName>
        <fullName evidence="3">Extra-large guanine nucleotide-binding protein 1</fullName>
    </submittedName>
</protein>
<dbReference type="InterPro" id="IPR040244">
    <property type="entry name" value="EDR4-like"/>
</dbReference>
<feature type="compositionally biased region" description="Low complexity" evidence="1">
    <location>
        <begin position="525"/>
        <end position="534"/>
    </location>
</feature>
<dbReference type="Proteomes" id="UP000516437">
    <property type="component" value="Unassembled WGS sequence"/>
</dbReference>
<feature type="region of interest" description="Disordered" evidence="1">
    <location>
        <begin position="375"/>
        <end position="415"/>
    </location>
</feature>
<keyword evidence="4" id="KW-1185">Reference proteome</keyword>
<gene>
    <name evidence="3" type="ORF">CJ030_MR0G007921</name>
</gene>
<evidence type="ECO:0000256" key="1">
    <source>
        <dbReference type="SAM" id="MobiDB-lite"/>
    </source>
</evidence>
<comment type="caution">
    <text evidence="3">The sequence shown here is derived from an EMBL/GenBank/DDBJ whole genome shotgun (WGS) entry which is preliminary data.</text>
</comment>
<evidence type="ECO:0000313" key="3">
    <source>
        <dbReference type="EMBL" id="KAB1200168.1"/>
    </source>
</evidence>
<evidence type="ECO:0000259" key="2">
    <source>
        <dbReference type="Pfam" id="PF22910"/>
    </source>
</evidence>
<dbReference type="PANTHER" id="PTHR31105:SF42">
    <property type="entry name" value="OS02G0258300 PROTEIN"/>
    <property type="match status" value="1"/>
</dbReference>
<accession>A0A6A1UJK2</accession>
<feature type="domain" description="Enhanced disease resistance 4-like N-terminal" evidence="2">
    <location>
        <begin position="6"/>
        <end position="38"/>
    </location>
</feature>
<dbReference type="OrthoDB" id="2020426at2759"/>
<reference evidence="3 4" key="1">
    <citation type="journal article" date="2019" name="Plant Biotechnol. J.">
        <title>The red bayberry genome and genetic basis of sex determination.</title>
        <authorList>
            <person name="Jia H.M."/>
            <person name="Jia H.J."/>
            <person name="Cai Q.L."/>
            <person name="Wang Y."/>
            <person name="Zhao H.B."/>
            <person name="Yang W.F."/>
            <person name="Wang G.Y."/>
            <person name="Li Y.H."/>
            <person name="Zhan D.L."/>
            <person name="Shen Y.T."/>
            <person name="Niu Q.F."/>
            <person name="Chang L."/>
            <person name="Qiu J."/>
            <person name="Zhao L."/>
            <person name="Xie H.B."/>
            <person name="Fu W.Y."/>
            <person name="Jin J."/>
            <person name="Li X.W."/>
            <person name="Jiao Y."/>
            <person name="Zhou C.C."/>
            <person name="Tu T."/>
            <person name="Chai C.Y."/>
            <person name="Gao J.L."/>
            <person name="Fan L.J."/>
            <person name="van de Weg E."/>
            <person name="Wang J.Y."/>
            <person name="Gao Z.S."/>
        </authorList>
    </citation>
    <scope>NUCLEOTIDE SEQUENCE [LARGE SCALE GENOMIC DNA]</scope>
    <source>
        <tissue evidence="3">Leaves</tissue>
    </source>
</reference>
<feature type="compositionally biased region" description="Polar residues" evidence="1">
    <location>
        <begin position="386"/>
        <end position="398"/>
    </location>
</feature>
<dbReference type="PANTHER" id="PTHR31105">
    <property type="entry name" value="EXTRA-LARGE G-PROTEIN-LIKE"/>
    <property type="match status" value="1"/>
</dbReference>
<sequence length="815" mass="92881">MAEGYKVRVVRCPKCANLLPELPDFSVYKCGGCGAVLREDKDILIGNDTYEREEGKVLRLEQRGSKKEIRFHDRHLGFCERPDDYWVRRDDLDMRGNRSELVDMSTGEDSPRLQTTAKTDQWAGEREGLGIFYSNSGALADHRGYPTFAYPDEGPSNYKPRSFYDYGEVMKHDNNLERHNRIEHLEQNRAHLLRKLEELKDQVSRSLAVENKVGVPVDRTLRDPCVGRDVYNVSMQPSAPDRHVLRRPYFNRTHGNIPFTNCHNRDTLNLNFYPHPRHVRNDFPAYADPYKTKITGRPLHQPHSQYSPRPAHEYFLGRHMEFNQDHLASYQPETFYRTLALAYTCHNRNWQAPPRSPAPVFSNRSVQKDPINANFYRRDDLGPQRNKPQVSNPSQLTSWDPKMRTRPSSDLDSDIDGLGQIRPKRMKLQCGGCSTMILFGIVNKKLILYVTEETKQVSAAVEDGSEDVSNENHPSSHGGYINSCSEDFDNSGDKFDLTDCRNYLQSEDERLNISEPENRQGFPTSYISSSSSESTRTAIVQGDVSCSAEQPLRDDLSPKLSGSALQDHSYCPNHEVSKYGHGNNSKRVDQDKTVLSRITSRQNSVKEVSMATELDVSFSDYLNTSVSQDSVEVSKEKDEPKINKATESAFVSFIKKSFREFSRSTQGLEDERPNVSVNGQTHTTHLVKKAEKLAGPIQPGDYWYDFRAGFWGVMGHPCLGIIPPFIEEFNYLMPTNCAGGNTSVYVNGRELNQKDLDLLARRGLPKTREKFYIIEISGRVLDEDSGKELDPLGKLAPTFEKEKHGFGMKVPRKFM</sequence>
<dbReference type="EMBL" id="RXIC02000208">
    <property type="protein sequence ID" value="KAB1200168.1"/>
    <property type="molecule type" value="Genomic_DNA"/>
</dbReference>
<proteinExistence type="predicted"/>
<dbReference type="Pfam" id="PF22910">
    <property type="entry name" value="EDR4-like_1st"/>
    <property type="match status" value="1"/>
</dbReference>
<feature type="region of interest" description="Disordered" evidence="1">
    <location>
        <begin position="512"/>
        <end position="534"/>
    </location>
</feature>